<dbReference type="InterPro" id="IPR000209">
    <property type="entry name" value="Peptidase_S8/S53_dom"/>
</dbReference>
<dbReference type="Gene3D" id="3.40.50.200">
    <property type="entry name" value="Peptidase S8/S53 domain"/>
    <property type="match status" value="1"/>
</dbReference>
<dbReference type="GO" id="GO:0006508">
    <property type="term" value="P:proteolysis"/>
    <property type="evidence" value="ECO:0007669"/>
    <property type="project" value="InterPro"/>
</dbReference>
<comment type="similarity">
    <text evidence="2 4">Belongs to the peptidase S8 family.</text>
</comment>
<dbReference type="GO" id="GO:0005576">
    <property type="term" value="C:extracellular region"/>
    <property type="evidence" value="ECO:0007669"/>
    <property type="project" value="UniProtKB-SubCell"/>
</dbReference>
<dbReference type="EMBL" id="CAMGYJ010000009">
    <property type="protein sequence ID" value="CAI0540248.1"/>
    <property type="molecule type" value="Genomic_DNA"/>
</dbReference>
<dbReference type="AlphaFoldDB" id="A0AAV0Q4H9"/>
<keyword evidence="7" id="KW-1185">Reference proteome</keyword>
<dbReference type="PROSITE" id="PS51892">
    <property type="entry name" value="SUBTILASE"/>
    <property type="match status" value="1"/>
</dbReference>
<accession>A0AAV0Q4H9</accession>
<evidence type="ECO:0000256" key="2">
    <source>
        <dbReference type="ARBA" id="ARBA00011073"/>
    </source>
</evidence>
<evidence type="ECO:0000256" key="3">
    <source>
        <dbReference type="ARBA" id="ARBA00022729"/>
    </source>
</evidence>
<dbReference type="SUPFAM" id="SSF52743">
    <property type="entry name" value="Subtilisin-like"/>
    <property type="match status" value="1"/>
</dbReference>
<organism evidence="6 7">
    <name type="scientific">Linum tenue</name>
    <dbReference type="NCBI Taxonomy" id="586396"/>
    <lineage>
        <taxon>Eukaryota</taxon>
        <taxon>Viridiplantae</taxon>
        <taxon>Streptophyta</taxon>
        <taxon>Embryophyta</taxon>
        <taxon>Tracheophyta</taxon>
        <taxon>Spermatophyta</taxon>
        <taxon>Magnoliopsida</taxon>
        <taxon>eudicotyledons</taxon>
        <taxon>Gunneridae</taxon>
        <taxon>Pentapetalae</taxon>
        <taxon>rosids</taxon>
        <taxon>fabids</taxon>
        <taxon>Malpighiales</taxon>
        <taxon>Linaceae</taxon>
        <taxon>Linum</taxon>
    </lineage>
</organism>
<reference evidence="6" key="1">
    <citation type="submission" date="2022-08" db="EMBL/GenBank/DDBJ databases">
        <authorList>
            <person name="Gutierrez-Valencia J."/>
        </authorList>
    </citation>
    <scope>NUCLEOTIDE SEQUENCE</scope>
</reference>
<dbReference type="PANTHER" id="PTHR10795">
    <property type="entry name" value="PROPROTEIN CONVERTASE SUBTILISIN/KEXIN"/>
    <property type="match status" value="1"/>
</dbReference>
<comment type="subcellular location">
    <subcellularLocation>
        <location evidence="1">Secreted</location>
    </subcellularLocation>
</comment>
<dbReference type="Pfam" id="PF00082">
    <property type="entry name" value="Peptidase_S8"/>
    <property type="match status" value="1"/>
</dbReference>
<evidence type="ECO:0000256" key="1">
    <source>
        <dbReference type="ARBA" id="ARBA00004613"/>
    </source>
</evidence>
<dbReference type="InterPro" id="IPR036852">
    <property type="entry name" value="Peptidase_S8/S53_dom_sf"/>
</dbReference>
<protein>
    <recommendedName>
        <fullName evidence="5">Peptidase S8/S53 domain-containing protein</fullName>
    </recommendedName>
</protein>
<evidence type="ECO:0000313" key="6">
    <source>
        <dbReference type="EMBL" id="CAI0540248.1"/>
    </source>
</evidence>
<evidence type="ECO:0000256" key="4">
    <source>
        <dbReference type="PROSITE-ProRule" id="PRU01240"/>
    </source>
</evidence>
<gene>
    <name evidence="6" type="ORF">LITE_LOCUS41597</name>
</gene>
<dbReference type="Proteomes" id="UP001154282">
    <property type="component" value="Unassembled WGS sequence"/>
</dbReference>
<feature type="domain" description="Peptidase S8/S53" evidence="5">
    <location>
        <begin position="1"/>
        <end position="42"/>
    </location>
</feature>
<dbReference type="Gene3D" id="2.60.40.2310">
    <property type="match status" value="1"/>
</dbReference>
<evidence type="ECO:0000259" key="5">
    <source>
        <dbReference type="Pfam" id="PF00082"/>
    </source>
</evidence>
<sequence>MSCPHVTGIVAYLKTLHPDWSPSALKSAILTTATPMNPGNVQDPSLTFVSTEFAYGSGQLNPMKAINPGLVYETSAQDDVNLLCNLGYDTDRLRTVTGDKNSSCLARADPSAIKDFNYPSITSVVSAFRV</sequence>
<keyword evidence="3" id="KW-0732">Signal</keyword>
<name>A0AAV0Q4H9_9ROSI</name>
<comment type="caution">
    <text evidence="6">The sequence shown here is derived from an EMBL/GenBank/DDBJ whole genome shotgun (WGS) entry which is preliminary data.</text>
</comment>
<evidence type="ECO:0000313" key="7">
    <source>
        <dbReference type="Proteomes" id="UP001154282"/>
    </source>
</evidence>
<proteinExistence type="inferred from homology"/>
<dbReference type="InterPro" id="IPR045051">
    <property type="entry name" value="SBT"/>
</dbReference>
<comment type="caution">
    <text evidence="4">Lacks conserved residue(s) required for the propagation of feature annotation.</text>
</comment>
<dbReference type="GO" id="GO:0004252">
    <property type="term" value="F:serine-type endopeptidase activity"/>
    <property type="evidence" value="ECO:0007669"/>
    <property type="project" value="InterPro"/>
</dbReference>